<accession>A0A437MBM0</accession>
<dbReference type="SUPFAM" id="SSF51735">
    <property type="entry name" value="NAD(P)-binding Rossmann-fold domains"/>
    <property type="match status" value="1"/>
</dbReference>
<feature type="domain" description="NAD-glutamate dehydrogenase ACT2" evidence="5">
    <location>
        <begin position="369"/>
        <end position="450"/>
    </location>
</feature>
<dbReference type="RefSeq" id="WP_127744614.1">
    <property type="nucleotide sequence ID" value="NZ_SACN01000001.1"/>
</dbReference>
<sequence length="1547" mass="167762">MTRPQDSALSPELVARFAALLGRGALPGETEGMGEAEMNAAAAFAAETATLRAPGVPAIAVQSVSGSATDRAIRIVIVNDDMPFLVDSVAGVLTAHDIEIRRLLHPVIAVRRDEAGRLTDIVDDAAGERHESVIYIEADRIDARNRRNLVGELETTLAEVRAAVRDWQVLQVRLRDDAERLPDGEGAALLRWFLDGKMTLLGHRIEGRDGKAAADAQGVLRVSDTVLWSDSARADAFSWFERGGAAPMLVKADAVTNVHRRAALDMIVVPVRDGGTITGLSIHAGLWTSAALRAPTEAIPVLRGTLKALDEKLRFDPRGHAGKALRHAMAELPHDLALTLAPSATEHVVLTAMSLADRPRPKLEMVSSALGRHLIAFLWLPRDLLTTGRREQIGAMLAEATGGALASYALQLGDGDLALIRYTLHFPESSVLPDVAALDQRIGEMLRGWEPAVEARLAEFLPARRSARLAIDYAAAFPAAYRGTATPADAAADIARLIQLDDEAGRNVRIYDDETEGDARLRLKIYRRGPLIALSEAVPVLENFGFRVIEEIPTALEGIGHIHEFRVELPSVDTAIALLDRTDMVEGAIAATLEGRAENDLFNALIVTIGLAPHEAVLFRAWFRYLRQTGFAYGLATAVEALTIAPQVGRDIIGYFRALHDPKGRDDKKAEQLHDAIEQGLKGVSAIDNDRMLRRFRAVVRSTLRTNAFSPACEEALAFKIDSSGIPGLPQPVPWREIWVYSPRVEGIHLRGGPIARGGLRWSDRRDDFRTEILGLMKAQVVKNAVIVPTGAKGGFYPKALPPASDRDAWLAEGTESYRIFIRALLSVTDNIEAGKVVHPDKVVIRDGDDPYFVVAADKGTATFSDVANKIATDRGFWLGDAFASGGGYGYDHKAMGITAKGAWVSVQRHFAEMGVDVQSDVIRVVGCGDMSGDVFGNGMLLSKTLKIVAAFDHRHIFLDPDPDPAKSWDERSRMFALPRSSWADYDTSLISEGGGVFPRDMKEIPISAQVRQALGIDADTLDPSALIAAILKAKVDLLWFGGIGTYVKAKSQTNAEVGDRSNDPHRVDGEDVGARVIGEGANLGVTQAGRIAFATKGGRINTDFIDNSAGVDCSDNEVNIKIALNREMQEGRLEFEDRNQFLASMTDDVAHIVLEDNRLQTLALSLAERGGADAVAAQTRVIDTLEAAGRINRVVEGLDGNDLLLRRAQDGHGLTRPELAVILSHGKLSLQDAIENSDVPADAALTPMLHDAFPQPMQDRFAAAIDDHRLRPQIIATKLANRVINRLGLVGPFEMAEEEAVSMAQVAAAYVTVDRLFDIEAIFEAIEDAKLDEQPRLTLFEVLGAAARAHVADLLRSLDPAAEIGARIDLLKPGLSRLDKERDTLLKAEAVDLSRKLREYISADGVDADLVERIARLAEMEGAIGTAALASELAVDELDVTDAYVTLGEALGLDWAKAEAARFRSGDAWDRLLVAGLVREFGQLRLDFLGKHGRKDPIGAVREWLGTHGPRVAQFRELVDRARITASPSAAMLAQIAAQARRLLAR</sequence>
<reference evidence="7 8" key="1">
    <citation type="submission" date="2019-01" db="EMBL/GenBank/DDBJ databases">
        <authorList>
            <person name="Chen W.-M."/>
        </authorList>
    </citation>
    <scope>NUCLEOTIDE SEQUENCE [LARGE SCALE GENOMIC DNA]</scope>
    <source>
        <strain evidence="7 8">CCP-7</strain>
    </source>
</reference>
<dbReference type="PIRSF" id="PIRSF036761">
    <property type="entry name" value="GDH_Mll4104"/>
    <property type="match status" value="1"/>
</dbReference>
<evidence type="ECO:0000313" key="7">
    <source>
        <dbReference type="EMBL" id="RVT95044.1"/>
    </source>
</evidence>
<dbReference type="PANTHER" id="PTHR43403:SF1">
    <property type="entry name" value="NAD-SPECIFIC GLUTAMATE DEHYDROGENASE"/>
    <property type="match status" value="1"/>
</dbReference>
<feature type="domain" description="NAD-specific glutamate dehydrogenase C-terminal" evidence="3">
    <location>
        <begin position="1212"/>
        <end position="1535"/>
    </location>
</feature>
<evidence type="ECO:0000256" key="1">
    <source>
        <dbReference type="ARBA" id="ARBA00023002"/>
    </source>
</evidence>
<dbReference type="InterPro" id="IPR046346">
    <property type="entry name" value="Aminoacid_DH-like_N_sf"/>
</dbReference>
<dbReference type="PANTHER" id="PTHR43403">
    <property type="entry name" value="NAD-SPECIFIC GLUTAMATE DEHYDROGENASE"/>
    <property type="match status" value="1"/>
</dbReference>
<dbReference type="InterPro" id="IPR049064">
    <property type="entry name" value="NAD_Glu_DH_ACT3"/>
</dbReference>
<dbReference type="InterPro" id="IPR028971">
    <property type="entry name" value="NAD-GDH_cat"/>
</dbReference>
<evidence type="ECO:0000259" key="2">
    <source>
        <dbReference type="Pfam" id="PF05088"/>
    </source>
</evidence>
<evidence type="ECO:0000259" key="5">
    <source>
        <dbReference type="Pfam" id="PF21076"/>
    </source>
</evidence>
<dbReference type="GO" id="GO:0004069">
    <property type="term" value="F:L-aspartate:2-oxoglutarate aminotransferase activity"/>
    <property type="evidence" value="ECO:0007669"/>
    <property type="project" value="InterPro"/>
</dbReference>
<feature type="domain" description="NAD-glutamate dehydrogenase N-terminal ACT1" evidence="4">
    <location>
        <begin position="26"/>
        <end position="147"/>
    </location>
</feature>
<name>A0A437MBM0_9SPHN</name>
<organism evidence="7 8">
    <name type="scientific">Sphingomonas crocodyli</name>
    <dbReference type="NCBI Taxonomy" id="1979270"/>
    <lineage>
        <taxon>Bacteria</taxon>
        <taxon>Pseudomonadati</taxon>
        <taxon>Pseudomonadota</taxon>
        <taxon>Alphaproteobacteria</taxon>
        <taxon>Sphingomonadales</taxon>
        <taxon>Sphingomonadaceae</taxon>
        <taxon>Sphingomonas</taxon>
    </lineage>
</organism>
<evidence type="ECO:0000259" key="3">
    <source>
        <dbReference type="Pfam" id="PF21074"/>
    </source>
</evidence>
<dbReference type="Pfam" id="PF21075">
    <property type="entry name" value="GDH_ACT1"/>
    <property type="match status" value="1"/>
</dbReference>
<evidence type="ECO:0000313" key="8">
    <source>
        <dbReference type="Proteomes" id="UP000282971"/>
    </source>
</evidence>
<dbReference type="InterPro" id="IPR049056">
    <property type="entry name" value="NAD_Glu_DH_HM3"/>
</dbReference>
<evidence type="ECO:0000259" key="6">
    <source>
        <dbReference type="Pfam" id="PF21077"/>
    </source>
</evidence>
<dbReference type="InterPro" id="IPR024727">
    <property type="entry name" value="NAD_Glu_DH_N_ACT1"/>
</dbReference>
<feature type="domain" description="NAD-glutamate dehydrogenase catalytic" evidence="2">
    <location>
        <begin position="677"/>
        <end position="1167"/>
    </location>
</feature>
<comment type="caution">
    <text evidence="7">The sequence shown here is derived from an EMBL/GenBank/DDBJ whole genome shotgun (WGS) entry which is preliminary data.</text>
</comment>
<dbReference type="Pfam" id="PF21077">
    <property type="entry name" value="GDH_ACT3"/>
    <property type="match status" value="1"/>
</dbReference>
<evidence type="ECO:0000259" key="4">
    <source>
        <dbReference type="Pfam" id="PF21075"/>
    </source>
</evidence>
<dbReference type="GO" id="GO:0004352">
    <property type="term" value="F:glutamate dehydrogenase (NAD+) activity"/>
    <property type="evidence" value="ECO:0007669"/>
    <property type="project" value="InterPro"/>
</dbReference>
<dbReference type="EMBL" id="SACN01000001">
    <property type="protein sequence ID" value="RVT95044.1"/>
    <property type="molecule type" value="Genomic_DNA"/>
</dbReference>
<dbReference type="InterPro" id="IPR049062">
    <property type="entry name" value="NAD_Glu_DH_ACT2"/>
</dbReference>
<dbReference type="InterPro" id="IPR048381">
    <property type="entry name" value="GDH_C"/>
</dbReference>
<dbReference type="SUPFAM" id="SSF53223">
    <property type="entry name" value="Aminoacid dehydrogenase-like, N-terminal domain"/>
    <property type="match status" value="1"/>
</dbReference>
<gene>
    <name evidence="7" type="ORF">EOD43_04080</name>
</gene>
<dbReference type="Pfam" id="PF21079">
    <property type="entry name" value="GDH_HM2"/>
    <property type="match status" value="1"/>
</dbReference>
<dbReference type="InterPro" id="IPR036291">
    <property type="entry name" value="NAD(P)-bd_dom_sf"/>
</dbReference>
<protein>
    <submittedName>
        <fullName evidence="7">Glutamate dehydrogenase</fullName>
    </submittedName>
</protein>
<dbReference type="Pfam" id="PF05088">
    <property type="entry name" value="Bac_GDH_CD"/>
    <property type="match status" value="1"/>
</dbReference>
<dbReference type="Pfam" id="PF21078">
    <property type="entry name" value="GDH_HM3"/>
    <property type="match status" value="1"/>
</dbReference>
<proteinExistence type="predicted"/>
<dbReference type="OrthoDB" id="9758052at2"/>
<keyword evidence="8" id="KW-1185">Reference proteome</keyword>
<dbReference type="Gene3D" id="3.40.50.720">
    <property type="entry name" value="NAD(P)-binding Rossmann-like Domain"/>
    <property type="match status" value="1"/>
</dbReference>
<dbReference type="Pfam" id="PF21076">
    <property type="entry name" value="GDH_ACT2"/>
    <property type="match status" value="1"/>
</dbReference>
<keyword evidence="1" id="KW-0560">Oxidoreductase</keyword>
<dbReference type="Proteomes" id="UP000282971">
    <property type="component" value="Unassembled WGS sequence"/>
</dbReference>
<dbReference type="InterPro" id="IPR049058">
    <property type="entry name" value="NAD_Glu_DH_HM2"/>
</dbReference>
<dbReference type="InterPro" id="IPR007780">
    <property type="entry name" value="NAD_Glu_DH_bac"/>
</dbReference>
<dbReference type="GO" id="GO:0006538">
    <property type="term" value="P:L-glutamate catabolic process"/>
    <property type="evidence" value="ECO:0007669"/>
    <property type="project" value="InterPro"/>
</dbReference>
<feature type="domain" description="NAD-glutamate dehydrogenase ACT3" evidence="6">
    <location>
        <begin position="508"/>
        <end position="571"/>
    </location>
</feature>
<dbReference type="Pfam" id="PF21074">
    <property type="entry name" value="GDH_C"/>
    <property type="match status" value="1"/>
</dbReference>